<dbReference type="Pfam" id="PF00892">
    <property type="entry name" value="EamA"/>
    <property type="match status" value="2"/>
</dbReference>
<keyword evidence="5 6" id="KW-0472">Membrane</keyword>
<dbReference type="PANTHER" id="PTHR32322">
    <property type="entry name" value="INNER MEMBRANE TRANSPORTER"/>
    <property type="match status" value="1"/>
</dbReference>
<dbReference type="EMBL" id="JAVDXO010000011">
    <property type="protein sequence ID" value="MDR7308477.1"/>
    <property type="molecule type" value="Genomic_DNA"/>
</dbReference>
<feature type="transmembrane region" description="Helical" evidence="6">
    <location>
        <begin position="162"/>
        <end position="182"/>
    </location>
</feature>
<evidence type="ECO:0000256" key="6">
    <source>
        <dbReference type="SAM" id="Phobius"/>
    </source>
</evidence>
<sequence>MPGALRLPRPEQERWALLGLWLIPALWAVNFIVARWAPGTIAPYALALGRWAVAGVLLGFVARQELWAQRRAILAVWHQYVVLGFCGMLVCGAWVYLGARTTGAMNISLIYAASPVLIAVGAVLWLGERFRLQQVLGVVVALVGVVHVIVKGQWLALGQVQWVVGDAWIVAAMVAWAAYALLQKLWPSPLGPTARLAAICAGGVLTLLPCAVWEAQLPETPAWSWAATWLVLAAALAPGLAAYWIYGAAQKVLGASRVAVTLYLGPLYAAVAAWGVLGEPLGVHHLVGAALILPGVYWVSRR</sequence>
<feature type="domain" description="EamA" evidence="7">
    <location>
        <begin position="15"/>
        <end position="148"/>
    </location>
</feature>
<reference evidence="8 9" key="1">
    <citation type="submission" date="2023-07" db="EMBL/GenBank/DDBJ databases">
        <title>Sorghum-associated microbial communities from plants grown in Nebraska, USA.</title>
        <authorList>
            <person name="Schachtman D."/>
        </authorList>
    </citation>
    <scope>NUCLEOTIDE SEQUENCE [LARGE SCALE GENOMIC DNA]</scope>
    <source>
        <strain evidence="8 9">BE308</strain>
    </source>
</reference>
<dbReference type="InterPro" id="IPR050638">
    <property type="entry name" value="AA-Vitamin_Transporters"/>
</dbReference>
<name>A0ABU1ZSF1_9BURK</name>
<evidence type="ECO:0000256" key="1">
    <source>
        <dbReference type="ARBA" id="ARBA00004651"/>
    </source>
</evidence>
<keyword evidence="2" id="KW-1003">Cell membrane</keyword>
<accession>A0ABU1ZSF1</accession>
<protein>
    <submittedName>
        <fullName evidence="8">Drug/metabolite transporter (DMT)-like permease</fullName>
    </submittedName>
</protein>
<feature type="transmembrane region" description="Helical" evidence="6">
    <location>
        <begin position="194"/>
        <end position="216"/>
    </location>
</feature>
<feature type="transmembrane region" description="Helical" evidence="6">
    <location>
        <begin position="15"/>
        <end position="35"/>
    </location>
</feature>
<comment type="subcellular location">
    <subcellularLocation>
        <location evidence="1">Cell membrane</location>
        <topology evidence="1">Multi-pass membrane protein</topology>
    </subcellularLocation>
</comment>
<evidence type="ECO:0000256" key="5">
    <source>
        <dbReference type="ARBA" id="ARBA00023136"/>
    </source>
</evidence>
<feature type="transmembrane region" description="Helical" evidence="6">
    <location>
        <begin position="134"/>
        <end position="156"/>
    </location>
</feature>
<evidence type="ECO:0000256" key="3">
    <source>
        <dbReference type="ARBA" id="ARBA00022692"/>
    </source>
</evidence>
<keyword evidence="4 6" id="KW-1133">Transmembrane helix</keyword>
<feature type="transmembrane region" description="Helical" evidence="6">
    <location>
        <begin position="283"/>
        <end position="300"/>
    </location>
</feature>
<dbReference type="InterPro" id="IPR000620">
    <property type="entry name" value="EamA_dom"/>
</dbReference>
<dbReference type="SUPFAM" id="SSF103481">
    <property type="entry name" value="Multidrug resistance efflux transporter EmrE"/>
    <property type="match status" value="2"/>
</dbReference>
<comment type="caution">
    <text evidence="8">The sequence shown here is derived from an EMBL/GenBank/DDBJ whole genome shotgun (WGS) entry which is preliminary data.</text>
</comment>
<gene>
    <name evidence="8" type="ORF">J2X15_003789</name>
</gene>
<dbReference type="Proteomes" id="UP001268089">
    <property type="component" value="Unassembled WGS sequence"/>
</dbReference>
<evidence type="ECO:0000259" key="7">
    <source>
        <dbReference type="Pfam" id="PF00892"/>
    </source>
</evidence>
<feature type="transmembrane region" description="Helical" evidence="6">
    <location>
        <begin position="258"/>
        <end position="277"/>
    </location>
</feature>
<evidence type="ECO:0000256" key="2">
    <source>
        <dbReference type="ARBA" id="ARBA00022475"/>
    </source>
</evidence>
<feature type="domain" description="EamA" evidence="7">
    <location>
        <begin position="165"/>
        <end position="300"/>
    </location>
</feature>
<keyword evidence="3 6" id="KW-0812">Transmembrane</keyword>
<feature type="transmembrane region" description="Helical" evidence="6">
    <location>
        <begin position="109"/>
        <end position="127"/>
    </location>
</feature>
<organism evidence="8 9">
    <name type="scientific">Rhodoferax saidenbachensis</name>
    <dbReference type="NCBI Taxonomy" id="1484693"/>
    <lineage>
        <taxon>Bacteria</taxon>
        <taxon>Pseudomonadati</taxon>
        <taxon>Pseudomonadota</taxon>
        <taxon>Betaproteobacteria</taxon>
        <taxon>Burkholderiales</taxon>
        <taxon>Comamonadaceae</taxon>
        <taxon>Rhodoferax</taxon>
    </lineage>
</organism>
<keyword evidence="9" id="KW-1185">Reference proteome</keyword>
<feature type="transmembrane region" description="Helical" evidence="6">
    <location>
        <begin position="74"/>
        <end position="97"/>
    </location>
</feature>
<evidence type="ECO:0000313" key="9">
    <source>
        <dbReference type="Proteomes" id="UP001268089"/>
    </source>
</evidence>
<feature type="transmembrane region" description="Helical" evidence="6">
    <location>
        <begin position="222"/>
        <end position="246"/>
    </location>
</feature>
<feature type="transmembrane region" description="Helical" evidence="6">
    <location>
        <begin position="41"/>
        <end position="62"/>
    </location>
</feature>
<dbReference type="RefSeq" id="WP_310345839.1">
    <property type="nucleotide sequence ID" value="NZ_JAVDXO010000011.1"/>
</dbReference>
<dbReference type="PANTHER" id="PTHR32322:SF18">
    <property type="entry name" value="S-ADENOSYLMETHIONINE_S-ADENOSYLHOMOCYSTEINE TRANSPORTER"/>
    <property type="match status" value="1"/>
</dbReference>
<proteinExistence type="predicted"/>
<evidence type="ECO:0000313" key="8">
    <source>
        <dbReference type="EMBL" id="MDR7308477.1"/>
    </source>
</evidence>
<evidence type="ECO:0000256" key="4">
    <source>
        <dbReference type="ARBA" id="ARBA00022989"/>
    </source>
</evidence>
<dbReference type="InterPro" id="IPR037185">
    <property type="entry name" value="EmrE-like"/>
</dbReference>